<dbReference type="InterPro" id="IPR050490">
    <property type="entry name" value="Bact_solute-bd_prot1"/>
</dbReference>
<dbReference type="Pfam" id="PF01547">
    <property type="entry name" value="SBP_bac_1"/>
    <property type="match status" value="1"/>
</dbReference>
<organism evidence="2 3">
    <name type="scientific">Paenibacillus polymyxa</name>
    <name type="common">Bacillus polymyxa</name>
    <dbReference type="NCBI Taxonomy" id="1406"/>
    <lineage>
        <taxon>Bacteria</taxon>
        <taxon>Bacillati</taxon>
        <taxon>Bacillota</taxon>
        <taxon>Bacilli</taxon>
        <taxon>Bacillales</taxon>
        <taxon>Paenibacillaceae</taxon>
        <taxon>Paenibacillus</taxon>
    </lineage>
</organism>
<gene>
    <name evidence="2" type="ORF">JDW19_12775</name>
</gene>
<sequence length="541" mass="61173">MKLFKRAGILMLAGVFALSGCSGGGGESKNQTVNPDQDANFNKTGLPIVKEAVTLKMVSPKAALAPDYSKMEIFKRLEKQTNVKIDWENIPDTDFAEKKNLLLASGDLPDAFYGAGFTDYDLINYGKDGTIIPLENLIDKYAPNLKTLLDRRPDIKLAITAPDGHIYGLPSWEENKLDTNPFFHVINKNWLDKLGLKLPQTLDEYTQALIAFKTKDPNGNGKADEIPLSFMHMQWCSDIAGIFGAFGLPDNLEHRIVREGKVIFTATQPQYKEALKYIHDNWYKQGLIDPESFTQDAAQYLAKGKTPDETLGSYVWWEVEEVVGPERSKDYALLPPLKGPNGDQMIGRNNGGGPGRGSFVITKENRYPAMTMRWIDQQYDPYMAAQIHWGPLDVVFKKDEKGKLVNLPLPKGVSAGEFRQKVAPGTGNPGVITFDDFGKVVDMEPRAQKRAEYLEKYYTPYMKKENYASIFFEPDELDKINRIEPELIKYVNTQRGKFIVDGEVDEKWDSYVKTLEKMGLNELMEIYQKGLDRYNANLKNK</sequence>
<dbReference type="PROSITE" id="PS51257">
    <property type="entry name" value="PROKAR_LIPOPROTEIN"/>
    <property type="match status" value="1"/>
</dbReference>
<protein>
    <submittedName>
        <fullName evidence="2">ABC transporter substrate-binding protein</fullName>
    </submittedName>
</protein>
<dbReference type="Gene3D" id="3.40.190.10">
    <property type="entry name" value="Periplasmic binding protein-like II"/>
    <property type="match status" value="2"/>
</dbReference>
<feature type="chain" id="PRO_5039522510" evidence="1">
    <location>
        <begin position="25"/>
        <end position="541"/>
    </location>
</feature>
<evidence type="ECO:0000313" key="3">
    <source>
        <dbReference type="Proteomes" id="UP000650605"/>
    </source>
</evidence>
<evidence type="ECO:0000313" key="2">
    <source>
        <dbReference type="EMBL" id="MBM0633992.1"/>
    </source>
</evidence>
<dbReference type="Proteomes" id="UP000650605">
    <property type="component" value="Unassembled WGS sequence"/>
</dbReference>
<dbReference type="InterPro" id="IPR006059">
    <property type="entry name" value="SBP"/>
</dbReference>
<dbReference type="CDD" id="cd13581">
    <property type="entry name" value="PBP2_AlgQ_like_2"/>
    <property type="match status" value="1"/>
</dbReference>
<feature type="signal peptide" evidence="1">
    <location>
        <begin position="1"/>
        <end position="24"/>
    </location>
</feature>
<comment type="caution">
    <text evidence="2">The sequence shown here is derived from an EMBL/GenBank/DDBJ whole genome shotgun (WGS) entry which is preliminary data.</text>
</comment>
<dbReference type="AlphaFoldDB" id="A0A8I1IQJ2"/>
<dbReference type="PANTHER" id="PTHR43649:SF12">
    <property type="entry name" value="DIACETYLCHITOBIOSE BINDING PROTEIN DASA"/>
    <property type="match status" value="1"/>
</dbReference>
<reference evidence="2" key="1">
    <citation type="submission" date="2020-12" db="EMBL/GenBank/DDBJ databases">
        <title>Paenibacillus polymyxa LMG 27872: a double-edged sword.</title>
        <authorList>
            <person name="Langendries S."/>
            <person name="Garcia Mendez S."/>
            <person name="Beirinckx S."/>
            <person name="Viaene T."/>
            <person name="Baeyen S."/>
            <person name="Goeminne G."/>
            <person name="Willems A."/>
            <person name="Debode J."/>
            <person name="Goormachtig S."/>
        </authorList>
    </citation>
    <scope>NUCLEOTIDE SEQUENCE</scope>
    <source>
        <strain evidence="2">LMG 27872</strain>
    </source>
</reference>
<dbReference type="RefSeq" id="WP_165150663.1">
    <property type="nucleotide sequence ID" value="NZ_JAEHFQ010000006.1"/>
</dbReference>
<evidence type="ECO:0000256" key="1">
    <source>
        <dbReference type="SAM" id="SignalP"/>
    </source>
</evidence>
<proteinExistence type="predicted"/>
<dbReference type="SUPFAM" id="SSF53850">
    <property type="entry name" value="Periplasmic binding protein-like II"/>
    <property type="match status" value="1"/>
</dbReference>
<accession>A0A8I1IQJ2</accession>
<dbReference type="EMBL" id="JAEHFQ010000006">
    <property type="protein sequence ID" value="MBM0633992.1"/>
    <property type="molecule type" value="Genomic_DNA"/>
</dbReference>
<name>A0A8I1IQJ2_PAEPO</name>
<dbReference type="PANTHER" id="PTHR43649">
    <property type="entry name" value="ARABINOSE-BINDING PROTEIN-RELATED"/>
    <property type="match status" value="1"/>
</dbReference>
<keyword evidence="1" id="KW-0732">Signal</keyword>